<dbReference type="STRING" id="502025.Hoch_1049"/>
<dbReference type="Pfam" id="PF01548">
    <property type="entry name" value="DEDD_Tnp_IS110"/>
    <property type="match status" value="1"/>
</dbReference>
<dbReference type="Pfam" id="PF11149">
    <property type="entry name" value="DUF2924"/>
    <property type="match status" value="1"/>
</dbReference>
<name>D0LQT1_HALO1</name>
<dbReference type="PANTHER" id="PTHR33055:SF15">
    <property type="entry name" value="TRANSPOSASE-RELATED"/>
    <property type="match status" value="1"/>
</dbReference>
<dbReference type="Pfam" id="PF02371">
    <property type="entry name" value="Transposase_20"/>
    <property type="match status" value="1"/>
</dbReference>
<evidence type="ECO:0000313" key="5">
    <source>
        <dbReference type="Proteomes" id="UP000001880"/>
    </source>
</evidence>
<sequence length="542" mass="59859">MEVNVKRCCGLDVHQASVVGCLLVEETGGLRSEVRSFGTTTKELKKLASWLREEGCTHVAMESTGVYWMPVYGVLEGDFELVVGNAQHIKQVPGRKTDVSDSQWLAQLLRFGLIRASFVPPKPLRELRDLLRYRRKLVRSRSAERNRLQKLLETGNIKLASVMSDVFGVSGKAMLQAILEGTRSNEEIVELARGSLRRKRLALLDALEGQFEGHHRFVLQTQLERLDELERHIATLEQRIDDKLTPYRAEHTRLTQIPGVSWVVAATIIAEIGVDMSAFKSAEACAAWVGVCPGNHESAGKRKRVGTRQGNEHLKSTLVEAAQAAARTKRTYLRDKFHRLRARIGHGKAVVAIAHKILRSAYHMLRTGSDYRELGESYLDQRDHKRLTQRLVRRLEAVGFHVTLTACEPPVPADATSEPPDPPSPAPPAPTSSAPAPTPSAPPASSAPSAPSAPSPRPGSQTAANAARRRRARARDPRLPPVGHTLRRTYRGVEHHVLLLPHGFEYGGTLYSSLSRVARAITGTAWNGFRFFRLGAKGATPV</sequence>
<evidence type="ECO:0000259" key="3">
    <source>
        <dbReference type="Pfam" id="PF02371"/>
    </source>
</evidence>
<dbReference type="InterPro" id="IPR047650">
    <property type="entry name" value="Transpos_IS110"/>
</dbReference>
<dbReference type="InterPro" id="IPR021322">
    <property type="entry name" value="DUF2924"/>
</dbReference>
<feature type="region of interest" description="Disordered" evidence="1">
    <location>
        <begin position="409"/>
        <end position="484"/>
    </location>
</feature>
<dbReference type="GO" id="GO:0003677">
    <property type="term" value="F:DNA binding"/>
    <property type="evidence" value="ECO:0007669"/>
    <property type="project" value="InterPro"/>
</dbReference>
<dbReference type="InterPro" id="IPR003346">
    <property type="entry name" value="Transposase_20"/>
</dbReference>
<reference evidence="4 5" key="1">
    <citation type="journal article" date="2010" name="Stand. Genomic Sci.">
        <title>Complete genome sequence of Haliangium ochraceum type strain (SMP-2).</title>
        <authorList>
            <consortium name="US DOE Joint Genome Institute (JGI-PGF)"/>
            <person name="Ivanova N."/>
            <person name="Daum C."/>
            <person name="Lang E."/>
            <person name="Abt B."/>
            <person name="Kopitz M."/>
            <person name="Saunders E."/>
            <person name="Lapidus A."/>
            <person name="Lucas S."/>
            <person name="Glavina Del Rio T."/>
            <person name="Nolan M."/>
            <person name="Tice H."/>
            <person name="Copeland A."/>
            <person name="Cheng J.F."/>
            <person name="Chen F."/>
            <person name="Bruce D."/>
            <person name="Goodwin L."/>
            <person name="Pitluck S."/>
            <person name="Mavromatis K."/>
            <person name="Pati A."/>
            <person name="Mikhailova N."/>
            <person name="Chen A."/>
            <person name="Palaniappan K."/>
            <person name="Land M."/>
            <person name="Hauser L."/>
            <person name="Chang Y.J."/>
            <person name="Jeffries C.D."/>
            <person name="Detter J.C."/>
            <person name="Brettin T."/>
            <person name="Rohde M."/>
            <person name="Goker M."/>
            <person name="Bristow J."/>
            <person name="Markowitz V."/>
            <person name="Eisen J.A."/>
            <person name="Hugenholtz P."/>
            <person name="Kyrpides N.C."/>
            <person name="Klenk H.P."/>
        </authorList>
    </citation>
    <scope>NUCLEOTIDE SEQUENCE [LARGE SCALE GENOMIC DNA]</scope>
    <source>
        <strain evidence="5">DSM 14365 / CIP 107738 / JCM 11303 / AJ 13395 / SMP-2</strain>
    </source>
</reference>
<feature type="compositionally biased region" description="Pro residues" evidence="1">
    <location>
        <begin position="419"/>
        <end position="442"/>
    </location>
</feature>
<proteinExistence type="predicted"/>
<organism evidence="4 5">
    <name type="scientific">Haliangium ochraceum (strain DSM 14365 / JCM 11303 / SMP-2)</name>
    <dbReference type="NCBI Taxonomy" id="502025"/>
    <lineage>
        <taxon>Bacteria</taxon>
        <taxon>Pseudomonadati</taxon>
        <taxon>Myxococcota</taxon>
        <taxon>Polyangia</taxon>
        <taxon>Haliangiales</taxon>
        <taxon>Kofleriaceae</taxon>
        <taxon>Haliangium</taxon>
    </lineage>
</organism>
<accession>D0LQT1</accession>
<evidence type="ECO:0000256" key="1">
    <source>
        <dbReference type="SAM" id="MobiDB-lite"/>
    </source>
</evidence>
<dbReference type="RefSeq" id="WP_012826257.1">
    <property type="nucleotide sequence ID" value="NC_013440.1"/>
</dbReference>
<dbReference type="InterPro" id="IPR002525">
    <property type="entry name" value="Transp_IS110-like_N"/>
</dbReference>
<evidence type="ECO:0000313" key="4">
    <source>
        <dbReference type="EMBL" id="ACY13641.1"/>
    </source>
</evidence>
<dbReference type="eggNOG" id="COG3547">
    <property type="taxonomic scope" value="Bacteria"/>
</dbReference>
<dbReference type="AlphaFoldDB" id="D0LQT1"/>
<dbReference type="EMBL" id="CP001804">
    <property type="protein sequence ID" value="ACY13641.1"/>
    <property type="molecule type" value="Genomic_DNA"/>
</dbReference>
<dbReference type="PANTHER" id="PTHR33055">
    <property type="entry name" value="TRANSPOSASE FOR INSERTION SEQUENCE ELEMENT IS1111A"/>
    <property type="match status" value="1"/>
</dbReference>
<dbReference type="KEGG" id="hoh:Hoch_1049"/>
<gene>
    <name evidence="4" type="ordered locus">Hoch_1049</name>
</gene>
<dbReference type="Proteomes" id="UP000001880">
    <property type="component" value="Chromosome"/>
</dbReference>
<protein>
    <submittedName>
        <fullName evidence="4">Transposase IS116/IS110/IS902 family protein</fullName>
    </submittedName>
</protein>
<dbReference type="GO" id="GO:0006313">
    <property type="term" value="P:DNA transposition"/>
    <property type="evidence" value="ECO:0007669"/>
    <property type="project" value="InterPro"/>
</dbReference>
<keyword evidence="5" id="KW-1185">Reference proteome</keyword>
<dbReference type="OrthoDB" id="5453147at2"/>
<evidence type="ECO:0000259" key="2">
    <source>
        <dbReference type="Pfam" id="PF01548"/>
    </source>
</evidence>
<feature type="domain" description="Transposase IS110-like N-terminal" evidence="2">
    <location>
        <begin position="9"/>
        <end position="154"/>
    </location>
</feature>
<dbReference type="NCBIfam" id="NF033542">
    <property type="entry name" value="transpos_IS110"/>
    <property type="match status" value="1"/>
</dbReference>
<feature type="domain" description="Transposase IS116/IS110/IS902 C-terminal" evidence="3">
    <location>
        <begin position="252"/>
        <end position="334"/>
    </location>
</feature>
<dbReference type="GO" id="GO:0004803">
    <property type="term" value="F:transposase activity"/>
    <property type="evidence" value="ECO:0007669"/>
    <property type="project" value="InterPro"/>
</dbReference>
<dbReference type="HOGENOM" id="CLU_036902_11_0_7"/>